<dbReference type="AlphaFoldDB" id="A0A1M5SR98"/>
<dbReference type="InterPro" id="IPR011042">
    <property type="entry name" value="6-blade_b-propeller_TolB-like"/>
</dbReference>
<dbReference type="Gene3D" id="2.120.10.30">
    <property type="entry name" value="TolB, C-terminal domain"/>
    <property type="match status" value="1"/>
</dbReference>
<keyword evidence="1" id="KW-0238">DNA-binding</keyword>
<dbReference type="SUPFAM" id="SSF101898">
    <property type="entry name" value="NHL repeat"/>
    <property type="match status" value="1"/>
</dbReference>
<dbReference type="InterPro" id="IPR015943">
    <property type="entry name" value="WD40/YVTN_repeat-like_dom_sf"/>
</dbReference>
<reference evidence="1 2" key="1">
    <citation type="submission" date="2016-11" db="EMBL/GenBank/DDBJ databases">
        <authorList>
            <person name="Jaros S."/>
            <person name="Januszkiewicz K."/>
            <person name="Wedrychowicz H."/>
        </authorList>
    </citation>
    <scope>NUCLEOTIDE SEQUENCE [LARGE SCALE GENOMIC DNA]</scope>
    <source>
        <strain evidence="1 2">GAS242</strain>
    </source>
</reference>
<evidence type="ECO:0000313" key="2">
    <source>
        <dbReference type="Proteomes" id="UP000190675"/>
    </source>
</evidence>
<dbReference type="GO" id="GO:0003677">
    <property type="term" value="F:DNA binding"/>
    <property type="evidence" value="ECO:0007669"/>
    <property type="project" value="UniProtKB-KW"/>
</dbReference>
<gene>
    <name evidence="1" type="ORF">SAMN05444169_7303</name>
</gene>
<dbReference type="Proteomes" id="UP000190675">
    <property type="component" value="Chromosome I"/>
</dbReference>
<accession>A0A1M5SR98</accession>
<name>A0A1M5SR98_9BRAD</name>
<dbReference type="RefSeq" id="WP_197687875.1">
    <property type="nucleotide sequence ID" value="NZ_LT670818.1"/>
</dbReference>
<dbReference type="PANTHER" id="PTHR24104:SF25">
    <property type="entry name" value="PROTEIN LIN-41"/>
    <property type="match status" value="1"/>
</dbReference>
<dbReference type="Gene3D" id="2.130.10.10">
    <property type="entry name" value="YVTN repeat-like/Quinoprotein amine dehydrogenase"/>
    <property type="match status" value="1"/>
</dbReference>
<proteinExistence type="predicted"/>
<dbReference type="GO" id="GO:0008270">
    <property type="term" value="F:zinc ion binding"/>
    <property type="evidence" value="ECO:0007669"/>
    <property type="project" value="UniProtKB-KW"/>
</dbReference>
<dbReference type="InterPro" id="IPR050952">
    <property type="entry name" value="TRIM-NHL_E3_ligases"/>
</dbReference>
<organism evidence="1 2">
    <name type="scientific">Bradyrhizobium erythrophlei</name>
    <dbReference type="NCBI Taxonomy" id="1437360"/>
    <lineage>
        <taxon>Bacteria</taxon>
        <taxon>Pseudomonadati</taxon>
        <taxon>Pseudomonadota</taxon>
        <taxon>Alphaproteobacteria</taxon>
        <taxon>Hyphomicrobiales</taxon>
        <taxon>Nitrobacteraceae</taxon>
        <taxon>Bradyrhizobium</taxon>
    </lineage>
</organism>
<dbReference type="EMBL" id="LT670818">
    <property type="protein sequence ID" value="SHH40848.1"/>
    <property type="molecule type" value="Genomic_DNA"/>
</dbReference>
<sequence>MITSGLLVASQFDHTVREYDGTTGAFVRVAASALGDPLGVVIGLDGNLLVSDGQTNQVKRYDSGTGAFIDVFASANLAGPTGMAIHQGVLYVTNSNPPQGVQKFDATTGVNTGNFVPSLANASPRDVKVNPANNRLYVLYYNAATVETFDLTTMASLGLLMPAGSPLGSGGLYTPSAMAFGPDGNLYISGGTFGGNLGVRRYNPTTGAFIDFFANTGSDLYSPIGITFGPDNNLYVATSAFANVMRFNYPAGTFMDFFVPNGGGGLTAPFHLTFGVGPSSVLTYTLHRDCLHNADDPGMRWQIEGGKVLENDRHVANYSSVKRVSCGTTEQNTAQLWVTLFFLGGKPPENITLHGAHDFHSGGEIGSVSAASSAFSGQIGKQFKRVANTLTIG</sequence>
<protein>
    <submittedName>
        <fullName evidence="1">DNA-binding beta-propeller fold protein YncE</fullName>
    </submittedName>
</protein>
<dbReference type="PANTHER" id="PTHR24104">
    <property type="entry name" value="E3 UBIQUITIN-PROTEIN LIGASE NHLRC1-RELATED"/>
    <property type="match status" value="1"/>
</dbReference>
<evidence type="ECO:0000313" key="1">
    <source>
        <dbReference type="EMBL" id="SHH40848.1"/>
    </source>
</evidence>